<dbReference type="Proteomes" id="UP001201217">
    <property type="component" value="Unassembled WGS sequence"/>
</dbReference>
<reference evidence="1 2" key="1">
    <citation type="submission" date="2022-01" db="EMBL/GenBank/DDBJ databases">
        <title>Maritalea mediterranea sp. nov., isolated from marine plastic residues from the Malva-rosa beach (Valencia, Spain).</title>
        <authorList>
            <person name="Vidal-Verdu A."/>
            <person name="Molina-Menor E."/>
            <person name="Pascual J."/>
            <person name="Pereto J."/>
            <person name="Porcar M."/>
        </authorList>
    </citation>
    <scope>NUCLEOTIDE SEQUENCE [LARGE SCALE GENOMIC DNA]</scope>
    <source>
        <strain evidence="1 2">P4.10X</strain>
    </source>
</reference>
<dbReference type="EMBL" id="JAKGTI010000001">
    <property type="protein sequence ID" value="MCF4097176.1"/>
    <property type="molecule type" value="Genomic_DNA"/>
</dbReference>
<name>A0ABS9E2T3_9HYPH</name>
<dbReference type="RefSeq" id="WP_236112748.1">
    <property type="nucleotide sequence ID" value="NZ_JAKGTI010000001.1"/>
</dbReference>
<sequence length="106" mass="12092">MAQYFADQISHVRRGVRSDEELNGIYGEFLDRQGVNRCLVLMDVRRFVSKARPLAQEAARNGVKVILVTDDACIRARDIIAIPLIMLGPRDRLTELQDLFGDFEKD</sequence>
<proteinExistence type="predicted"/>
<evidence type="ECO:0000313" key="2">
    <source>
        <dbReference type="Proteomes" id="UP001201217"/>
    </source>
</evidence>
<organism evidence="1 2">
    <name type="scientific">Maritalea mediterranea</name>
    <dbReference type="NCBI Taxonomy" id="2909667"/>
    <lineage>
        <taxon>Bacteria</taxon>
        <taxon>Pseudomonadati</taxon>
        <taxon>Pseudomonadota</taxon>
        <taxon>Alphaproteobacteria</taxon>
        <taxon>Hyphomicrobiales</taxon>
        <taxon>Devosiaceae</taxon>
        <taxon>Maritalea</taxon>
    </lineage>
</organism>
<gene>
    <name evidence="1" type="ORF">L1I42_01580</name>
</gene>
<protein>
    <recommendedName>
        <fullName evidence="3">NYN domain-containing protein</fullName>
    </recommendedName>
</protein>
<evidence type="ECO:0008006" key="3">
    <source>
        <dbReference type="Google" id="ProtNLM"/>
    </source>
</evidence>
<evidence type="ECO:0000313" key="1">
    <source>
        <dbReference type="EMBL" id="MCF4097176.1"/>
    </source>
</evidence>
<accession>A0ABS9E2T3</accession>
<comment type="caution">
    <text evidence="1">The sequence shown here is derived from an EMBL/GenBank/DDBJ whole genome shotgun (WGS) entry which is preliminary data.</text>
</comment>
<keyword evidence="2" id="KW-1185">Reference proteome</keyword>